<keyword evidence="8" id="KW-1185">Reference proteome</keyword>
<evidence type="ECO:0000256" key="2">
    <source>
        <dbReference type="ARBA" id="ARBA00005582"/>
    </source>
</evidence>
<proteinExistence type="inferred from homology"/>
<evidence type="ECO:0000313" key="7">
    <source>
        <dbReference type="EMBL" id="OYO24492.1"/>
    </source>
</evidence>
<dbReference type="PANTHER" id="PTHR43046:SF12">
    <property type="entry name" value="GDP-MANNOSE MANNOSYL HYDROLASE"/>
    <property type="match status" value="1"/>
</dbReference>
<dbReference type="EMBL" id="NMVQ01000003">
    <property type="protein sequence ID" value="OYO24492.1"/>
    <property type="molecule type" value="Genomic_DNA"/>
</dbReference>
<accession>A0A255HAI5</accession>
<keyword evidence="3 5" id="KW-0378">Hydrolase</keyword>
<dbReference type="GO" id="GO:0016787">
    <property type="term" value="F:hydrolase activity"/>
    <property type="evidence" value="ECO:0007669"/>
    <property type="project" value="UniProtKB-KW"/>
</dbReference>
<comment type="caution">
    <text evidence="7">The sequence shown here is derived from an EMBL/GenBank/DDBJ whole genome shotgun (WGS) entry which is preliminary data.</text>
</comment>
<evidence type="ECO:0000256" key="5">
    <source>
        <dbReference type="RuleBase" id="RU003476"/>
    </source>
</evidence>
<dbReference type="InterPro" id="IPR015797">
    <property type="entry name" value="NUDIX_hydrolase-like_dom_sf"/>
</dbReference>
<evidence type="ECO:0000256" key="4">
    <source>
        <dbReference type="ARBA" id="ARBA00022842"/>
    </source>
</evidence>
<dbReference type="InterPro" id="IPR000086">
    <property type="entry name" value="NUDIX_hydrolase_dom"/>
</dbReference>
<dbReference type="OrthoDB" id="9804442at2"/>
<dbReference type="SUPFAM" id="SSF55811">
    <property type="entry name" value="Nudix"/>
    <property type="match status" value="1"/>
</dbReference>
<comment type="cofactor">
    <cofactor evidence="1">
        <name>Mg(2+)</name>
        <dbReference type="ChEBI" id="CHEBI:18420"/>
    </cofactor>
</comment>
<evidence type="ECO:0000256" key="3">
    <source>
        <dbReference type="ARBA" id="ARBA00022801"/>
    </source>
</evidence>
<feature type="domain" description="Nudix hydrolase" evidence="6">
    <location>
        <begin position="18"/>
        <end position="157"/>
    </location>
</feature>
<evidence type="ECO:0000259" key="6">
    <source>
        <dbReference type="PROSITE" id="PS51462"/>
    </source>
</evidence>
<dbReference type="PROSITE" id="PS00893">
    <property type="entry name" value="NUDIX_BOX"/>
    <property type="match status" value="1"/>
</dbReference>
<dbReference type="Pfam" id="PF00293">
    <property type="entry name" value="NUDIX"/>
    <property type="match status" value="1"/>
</dbReference>
<dbReference type="RefSeq" id="WP_094362800.1">
    <property type="nucleotide sequence ID" value="NZ_NMVQ01000003.1"/>
</dbReference>
<dbReference type="Proteomes" id="UP000216311">
    <property type="component" value="Unassembled WGS sequence"/>
</dbReference>
<dbReference type="InterPro" id="IPR020084">
    <property type="entry name" value="NUDIX_hydrolase_CS"/>
</dbReference>
<dbReference type="CDD" id="cd04685">
    <property type="entry name" value="NUDIX_Hydrolase"/>
    <property type="match status" value="1"/>
</dbReference>
<sequence>MTNEPRFVPLPPEQRPHRSRTAVRVVILAGDEVLLFEDSDPGYADVRWWVTPGGGIDPGETPEQAAIRELQEETGLHVLEPQLTGPVARRVAVHGYSDQVLEQEELFYLVLVPKFVVDVSGHTEDEQLTLKSHRWWTLAELADTNAWIWPRYLLDLIEWAEHPEDWVRELGRETDESTLAV</sequence>
<dbReference type="PROSITE" id="PS51462">
    <property type="entry name" value="NUDIX"/>
    <property type="match status" value="1"/>
</dbReference>
<reference evidence="7 8" key="1">
    <citation type="submission" date="2017-07" db="EMBL/GenBank/DDBJ databases">
        <title>Draft whole genome sequences of clinical Proprionibacteriaceae strains.</title>
        <authorList>
            <person name="Bernier A.-M."/>
            <person name="Bernard K."/>
            <person name="Domingo M.-C."/>
        </authorList>
    </citation>
    <scope>NUCLEOTIDE SEQUENCE [LARGE SCALE GENOMIC DNA]</scope>
    <source>
        <strain evidence="7 8">NML 130396</strain>
    </source>
</reference>
<evidence type="ECO:0000313" key="8">
    <source>
        <dbReference type="Proteomes" id="UP000216311"/>
    </source>
</evidence>
<gene>
    <name evidence="7" type="ORF">CGZ93_03645</name>
</gene>
<comment type="similarity">
    <text evidence="2 5">Belongs to the Nudix hydrolase family.</text>
</comment>
<name>A0A255HAI5_9ACTN</name>
<organism evidence="7 8">
    <name type="scientific">Enemella dayhoffiae</name>
    <dbReference type="NCBI Taxonomy" id="2016507"/>
    <lineage>
        <taxon>Bacteria</taxon>
        <taxon>Bacillati</taxon>
        <taxon>Actinomycetota</taxon>
        <taxon>Actinomycetes</taxon>
        <taxon>Propionibacteriales</taxon>
        <taxon>Propionibacteriaceae</taxon>
        <taxon>Enemella</taxon>
    </lineage>
</organism>
<dbReference type="InterPro" id="IPR020476">
    <property type="entry name" value="Nudix_hydrolase"/>
</dbReference>
<keyword evidence="4" id="KW-0460">Magnesium</keyword>
<dbReference type="PANTHER" id="PTHR43046">
    <property type="entry name" value="GDP-MANNOSE MANNOSYL HYDROLASE"/>
    <property type="match status" value="1"/>
</dbReference>
<evidence type="ECO:0000256" key="1">
    <source>
        <dbReference type="ARBA" id="ARBA00001946"/>
    </source>
</evidence>
<dbReference type="AlphaFoldDB" id="A0A255HAI5"/>
<dbReference type="PRINTS" id="PR00502">
    <property type="entry name" value="NUDIXFAMILY"/>
</dbReference>
<dbReference type="Gene3D" id="3.90.79.10">
    <property type="entry name" value="Nucleoside Triphosphate Pyrophosphohydrolase"/>
    <property type="match status" value="1"/>
</dbReference>
<protein>
    <submittedName>
        <fullName evidence="7">NUDIX hydrolase</fullName>
    </submittedName>
</protein>